<organism evidence="1 2">
    <name type="scientific">Rhynocoris fuscipes</name>
    <dbReference type="NCBI Taxonomy" id="488301"/>
    <lineage>
        <taxon>Eukaryota</taxon>
        <taxon>Metazoa</taxon>
        <taxon>Ecdysozoa</taxon>
        <taxon>Arthropoda</taxon>
        <taxon>Hexapoda</taxon>
        <taxon>Insecta</taxon>
        <taxon>Pterygota</taxon>
        <taxon>Neoptera</taxon>
        <taxon>Paraneoptera</taxon>
        <taxon>Hemiptera</taxon>
        <taxon>Heteroptera</taxon>
        <taxon>Panheteroptera</taxon>
        <taxon>Cimicomorpha</taxon>
        <taxon>Reduviidae</taxon>
        <taxon>Harpactorinae</taxon>
        <taxon>Harpactorini</taxon>
        <taxon>Rhynocoris</taxon>
    </lineage>
</organism>
<accession>A0AAW1CYY6</accession>
<gene>
    <name evidence="1" type="ORF">O3M35_011828</name>
</gene>
<protein>
    <submittedName>
        <fullName evidence="1">Uncharacterized protein</fullName>
    </submittedName>
</protein>
<comment type="caution">
    <text evidence="1">The sequence shown here is derived from an EMBL/GenBank/DDBJ whole genome shotgun (WGS) entry which is preliminary data.</text>
</comment>
<proteinExistence type="predicted"/>
<dbReference type="AlphaFoldDB" id="A0AAW1CYY6"/>
<dbReference type="EMBL" id="JAPXFL010000008">
    <property type="protein sequence ID" value="KAK9503210.1"/>
    <property type="molecule type" value="Genomic_DNA"/>
</dbReference>
<keyword evidence="2" id="KW-1185">Reference proteome</keyword>
<evidence type="ECO:0000313" key="2">
    <source>
        <dbReference type="Proteomes" id="UP001461498"/>
    </source>
</evidence>
<name>A0AAW1CYY6_9HEMI</name>
<evidence type="ECO:0000313" key="1">
    <source>
        <dbReference type="EMBL" id="KAK9503210.1"/>
    </source>
</evidence>
<sequence length="90" mass="10438">MCLWQTVVNILKTISDILMQLFRLIYHSVAQIISKFQINRTNSVANRTVQSCQFCIHHILRTALASLKILLYSIQMLLNLDLISFWATLT</sequence>
<dbReference type="Proteomes" id="UP001461498">
    <property type="component" value="Unassembled WGS sequence"/>
</dbReference>
<reference evidence="1 2" key="1">
    <citation type="submission" date="2022-12" db="EMBL/GenBank/DDBJ databases">
        <title>Chromosome-level genome assembly of true bugs.</title>
        <authorList>
            <person name="Ma L."/>
            <person name="Li H."/>
        </authorList>
    </citation>
    <scope>NUCLEOTIDE SEQUENCE [LARGE SCALE GENOMIC DNA]</scope>
    <source>
        <strain evidence="1">Lab_2022b</strain>
    </source>
</reference>